<dbReference type="Pfam" id="PF22936">
    <property type="entry name" value="Pol_BBD"/>
    <property type="match status" value="1"/>
</dbReference>
<reference evidence="2 3" key="1">
    <citation type="submission" date="2015-01" db="EMBL/GenBank/DDBJ databases">
        <title>The Genome Sequence of Exophiala oligosperma CBS72588.</title>
        <authorList>
            <consortium name="The Broad Institute Genomics Platform"/>
            <person name="Cuomo C."/>
            <person name="de Hoog S."/>
            <person name="Gorbushina A."/>
            <person name="Stielow B."/>
            <person name="Teixiera M."/>
            <person name="Abouelleil A."/>
            <person name="Chapman S.B."/>
            <person name="Priest M."/>
            <person name="Young S.K."/>
            <person name="Wortman J."/>
            <person name="Nusbaum C."/>
            <person name="Birren B."/>
        </authorList>
    </citation>
    <scope>NUCLEOTIDE SEQUENCE [LARGE SCALE GENOMIC DNA]</scope>
    <source>
        <strain evidence="2 3">CBS 72588</strain>
    </source>
</reference>
<evidence type="ECO:0000259" key="1">
    <source>
        <dbReference type="Pfam" id="PF22936"/>
    </source>
</evidence>
<keyword evidence="3" id="KW-1185">Reference proteome</keyword>
<dbReference type="GeneID" id="27353897"/>
<dbReference type="VEuPathDB" id="FungiDB:PV06_01823"/>
<proteinExistence type="predicted"/>
<sequence length="285" mass="32621">MAFRLDPRGDLPPSNILPSSYYPDRRATTYGIPFKKPKQKSCYDWIFSTASNVHIAVDRAAFKTYIPFKSYVLTVADQSHVPVKGIGSVELKIRRAPGSKESHTICLENVLHVPGWMCNIISDICFEPAINYEHTWTEFGVNFFMQDNGAFRPWGYTENFCGLDRLVLSHNKRGYSPMLEDPDREVFSVSVMWPQSQKDKWVLCLAEEIKFNIERDEHMSRRKKTGEETKGSKRGTKSVVVENSKWKLMPDAIKIKQSSSVMLEGSVRRELLPRGSSLPLESHRA</sequence>
<dbReference type="EMBL" id="KN847333">
    <property type="protein sequence ID" value="KIW46135.1"/>
    <property type="molecule type" value="Genomic_DNA"/>
</dbReference>
<dbReference type="PANTHER" id="PTHR40628">
    <property type="entry name" value="CHROMO DOMAIN-CONTAINING PROTEIN"/>
    <property type="match status" value="1"/>
</dbReference>
<accession>A0A0D2DUE0</accession>
<evidence type="ECO:0000313" key="2">
    <source>
        <dbReference type="EMBL" id="KIW46135.1"/>
    </source>
</evidence>
<evidence type="ECO:0000313" key="3">
    <source>
        <dbReference type="Proteomes" id="UP000053342"/>
    </source>
</evidence>
<dbReference type="Proteomes" id="UP000053342">
    <property type="component" value="Unassembled WGS sequence"/>
</dbReference>
<dbReference type="AlphaFoldDB" id="A0A0D2DUE0"/>
<dbReference type="InterPro" id="IPR054722">
    <property type="entry name" value="PolX-like_BBD"/>
</dbReference>
<protein>
    <recommendedName>
        <fullName evidence="1">Retrovirus-related Pol polyprotein from transposon TNT 1-94-like beta-barrel domain-containing protein</fullName>
    </recommendedName>
</protein>
<dbReference type="RefSeq" id="XP_016266351.1">
    <property type="nucleotide sequence ID" value="XM_016402454.1"/>
</dbReference>
<dbReference type="OrthoDB" id="4232400at2759"/>
<organism evidence="2 3">
    <name type="scientific">Exophiala oligosperma</name>
    <dbReference type="NCBI Taxonomy" id="215243"/>
    <lineage>
        <taxon>Eukaryota</taxon>
        <taxon>Fungi</taxon>
        <taxon>Dikarya</taxon>
        <taxon>Ascomycota</taxon>
        <taxon>Pezizomycotina</taxon>
        <taxon>Eurotiomycetes</taxon>
        <taxon>Chaetothyriomycetidae</taxon>
        <taxon>Chaetothyriales</taxon>
        <taxon>Herpotrichiellaceae</taxon>
        <taxon>Exophiala</taxon>
    </lineage>
</organism>
<feature type="domain" description="Retrovirus-related Pol polyprotein from transposon TNT 1-94-like beta-barrel" evidence="1">
    <location>
        <begin position="45"/>
        <end position="122"/>
    </location>
</feature>
<name>A0A0D2DUE0_9EURO</name>
<dbReference type="HOGENOM" id="CLU_084818_0_0_1"/>
<dbReference type="PANTHER" id="PTHR40628:SF1">
    <property type="entry name" value="CHROMO DOMAIN-CONTAINING PROTEIN"/>
    <property type="match status" value="1"/>
</dbReference>
<gene>
    <name evidence="2" type="ORF">PV06_01823</name>
</gene>